<sequence>MTDEINYKNNPLHGLGLKELLTQIVEHYGFDILYAYLNINCFKTNPSIESSVKFLKKTEWAREKVEQFYLYKFKNLPRVSSEQFALSPRDRIMPEGQTPRDPVELSLEDAEVEREQKAKKAAEFSKSNRNNSGKSYGAKRGGYSSRQEDARDKQDRWKSERKTSASQSSSSDNDDDPWAKWRK</sequence>
<dbReference type="GO" id="GO:0003677">
    <property type="term" value="F:DNA binding"/>
    <property type="evidence" value="ECO:0007669"/>
    <property type="project" value="InterPro"/>
</dbReference>
<proteinExistence type="predicted"/>
<evidence type="ECO:0000313" key="2">
    <source>
        <dbReference type="EMBL" id="BBB25301.1"/>
    </source>
</evidence>
<reference evidence="2 3" key="1">
    <citation type="journal article" date="2008" name="Int. J. Syst. Evol. Microbiol.">
        <title>Amphritea japonica sp. nov. and Amphritea balenae sp. nov., isolated from the sediment adjacent to sperm whale carcasses off Kagoshima, Japan.</title>
        <authorList>
            <person name="Miyazaki M."/>
            <person name="Nogi Y."/>
            <person name="Fujiwara Y."/>
            <person name="Kawato M."/>
            <person name="Nagahama T."/>
            <person name="Kubokawa K."/>
            <person name="Horikoshi K."/>
        </authorList>
    </citation>
    <scope>NUCLEOTIDE SEQUENCE [LARGE SCALE GENOMIC DNA]</scope>
    <source>
        <strain evidence="2 3">ATCC BAA-1530</strain>
    </source>
</reference>
<evidence type="ECO:0000313" key="3">
    <source>
        <dbReference type="Proteomes" id="UP000595663"/>
    </source>
</evidence>
<dbReference type="AlphaFoldDB" id="A0A7R6PBX7"/>
<dbReference type="InterPro" id="IPR036361">
    <property type="entry name" value="SAP_dom_sf"/>
</dbReference>
<dbReference type="KEGG" id="ajp:AMJAP_0702"/>
<name>A0A7R6PBX7_9GAMM</name>
<dbReference type="EMBL" id="AP014545">
    <property type="protein sequence ID" value="BBB25301.1"/>
    <property type="molecule type" value="Genomic_DNA"/>
</dbReference>
<keyword evidence="3" id="KW-1185">Reference proteome</keyword>
<protein>
    <recommendedName>
        <fullName evidence="4">DUF2132 domain-containing protein</fullName>
    </recommendedName>
</protein>
<evidence type="ECO:0008006" key="4">
    <source>
        <dbReference type="Google" id="ProtNLM"/>
    </source>
</evidence>
<feature type="compositionally biased region" description="Basic and acidic residues" evidence="1">
    <location>
        <begin position="113"/>
        <end position="123"/>
    </location>
</feature>
<organism evidence="2 3">
    <name type="scientific">Amphritea japonica ATCC BAA-1530</name>
    <dbReference type="NCBI Taxonomy" id="1278309"/>
    <lineage>
        <taxon>Bacteria</taxon>
        <taxon>Pseudomonadati</taxon>
        <taxon>Pseudomonadota</taxon>
        <taxon>Gammaproteobacteria</taxon>
        <taxon>Oceanospirillales</taxon>
        <taxon>Oceanospirillaceae</taxon>
        <taxon>Amphritea</taxon>
    </lineage>
</organism>
<evidence type="ECO:0000256" key="1">
    <source>
        <dbReference type="SAM" id="MobiDB-lite"/>
    </source>
</evidence>
<dbReference type="InterPro" id="IPR018668">
    <property type="entry name" value="DNA-binding_VF530-like"/>
</dbReference>
<dbReference type="Proteomes" id="UP000595663">
    <property type="component" value="Chromosome"/>
</dbReference>
<feature type="compositionally biased region" description="Basic and acidic residues" evidence="1">
    <location>
        <begin position="146"/>
        <end position="163"/>
    </location>
</feature>
<dbReference type="Gene3D" id="1.10.720.30">
    <property type="entry name" value="SAP domain"/>
    <property type="match status" value="1"/>
</dbReference>
<dbReference type="RefSeq" id="WP_019622420.1">
    <property type="nucleotide sequence ID" value="NZ_AP014545.1"/>
</dbReference>
<feature type="compositionally biased region" description="Polar residues" evidence="1">
    <location>
        <begin position="125"/>
        <end position="134"/>
    </location>
</feature>
<dbReference type="OrthoDB" id="9806870at2"/>
<accession>A0A7R6PBX7</accession>
<feature type="region of interest" description="Disordered" evidence="1">
    <location>
        <begin position="85"/>
        <end position="183"/>
    </location>
</feature>
<dbReference type="Pfam" id="PF09905">
    <property type="entry name" value="VF530"/>
    <property type="match status" value="1"/>
</dbReference>
<gene>
    <name evidence="2" type="ORF">AMJAP_0702</name>
</gene>